<name>A0A6C0BZ12_9ZZZZ</name>
<dbReference type="EC" id="2.7.1.21" evidence="2"/>
<dbReference type="PROSITE" id="PS00603">
    <property type="entry name" value="TK_CELLULAR_TYPE"/>
    <property type="match status" value="1"/>
</dbReference>
<dbReference type="GO" id="GO:0004797">
    <property type="term" value="F:thymidine kinase activity"/>
    <property type="evidence" value="ECO:0007669"/>
    <property type="project" value="UniProtKB-EC"/>
</dbReference>
<keyword evidence="7" id="KW-0418">Kinase</keyword>
<evidence type="ECO:0000256" key="1">
    <source>
        <dbReference type="ARBA" id="ARBA00007587"/>
    </source>
</evidence>
<dbReference type="GO" id="GO:0071897">
    <property type="term" value="P:DNA biosynthetic process"/>
    <property type="evidence" value="ECO:0007669"/>
    <property type="project" value="UniProtKB-KW"/>
</dbReference>
<comment type="similarity">
    <text evidence="1">Belongs to the thymidine kinase family.</text>
</comment>
<keyword evidence="4" id="KW-0808">Transferase</keyword>
<evidence type="ECO:0000256" key="3">
    <source>
        <dbReference type="ARBA" id="ARBA00022634"/>
    </source>
</evidence>
<dbReference type="InterPro" id="IPR027417">
    <property type="entry name" value="P-loop_NTPase"/>
</dbReference>
<dbReference type="Gene3D" id="3.30.60.20">
    <property type="match status" value="1"/>
</dbReference>
<dbReference type="FunFam" id="3.40.50.300:FF:000948">
    <property type="entry name" value="Thymidine kinase"/>
    <property type="match status" value="1"/>
</dbReference>
<organism evidence="11">
    <name type="scientific">viral metagenome</name>
    <dbReference type="NCBI Taxonomy" id="1070528"/>
    <lineage>
        <taxon>unclassified sequences</taxon>
        <taxon>metagenomes</taxon>
        <taxon>organismal metagenomes</taxon>
    </lineage>
</organism>
<dbReference type="InterPro" id="IPR020633">
    <property type="entry name" value="Thymidine_kinase_CS"/>
</dbReference>
<dbReference type="InterPro" id="IPR001267">
    <property type="entry name" value="Thymidine_kinase"/>
</dbReference>
<proteinExistence type="inferred from homology"/>
<dbReference type="AlphaFoldDB" id="A0A6C0BZ12"/>
<accession>A0A6C0BZ12</accession>
<evidence type="ECO:0000256" key="2">
    <source>
        <dbReference type="ARBA" id="ARBA00012118"/>
    </source>
</evidence>
<dbReference type="EMBL" id="MN739279">
    <property type="protein sequence ID" value="QHS96764.1"/>
    <property type="molecule type" value="Genomic_DNA"/>
</dbReference>
<dbReference type="Pfam" id="PF00265">
    <property type="entry name" value="TK"/>
    <property type="match status" value="1"/>
</dbReference>
<evidence type="ECO:0000256" key="5">
    <source>
        <dbReference type="ARBA" id="ARBA00022723"/>
    </source>
</evidence>
<sequence>MNDLSSGFLSIMIGPMWSGKTSKLVDKYKQCKLCGIPILPINYSLDTRYGDEVISTHDERKIPCIMAKYLSDISNICDGEITQAFKDAHVILINEAQFFEDIKVWVICAVEEHHKRVYICGLDGDHRRSKFGDVLDLIPFCDEVIKLHSICMACKKCPAIFTKRAVDNEKNMLLVGDISQEQIVIGTDIYKPLCRKCYTD</sequence>
<dbReference type="Gene3D" id="3.40.50.300">
    <property type="entry name" value="P-loop containing nucleotide triphosphate hydrolases"/>
    <property type="match status" value="1"/>
</dbReference>
<evidence type="ECO:0000313" key="11">
    <source>
        <dbReference type="EMBL" id="QHS96764.1"/>
    </source>
</evidence>
<evidence type="ECO:0000256" key="7">
    <source>
        <dbReference type="ARBA" id="ARBA00022777"/>
    </source>
</evidence>
<dbReference type="SUPFAM" id="SSF57716">
    <property type="entry name" value="Glucocorticoid receptor-like (DNA-binding domain)"/>
    <property type="match status" value="1"/>
</dbReference>
<evidence type="ECO:0000256" key="10">
    <source>
        <dbReference type="ARBA" id="ARBA00048254"/>
    </source>
</evidence>
<dbReference type="PANTHER" id="PTHR11441:SF0">
    <property type="entry name" value="THYMIDINE KINASE, CYTOSOLIC"/>
    <property type="match status" value="1"/>
</dbReference>
<dbReference type="GO" id="GO:0046104">
    <property type="term" value="P:thymidine metabolic process"/>
    <property type="evidence" value="ECO:0007669"/>
    <property type="project" value="TreeGrafter"/>
</dbReference>
<evidence type="ECO:0000256" key="4">
    <source>
        <dbReference type="ARBA" id="ARBA00022679"/>
    </source>
</evidence>
<evidence type="ECO:0000256" key="9">
    <source>
        <dbReference type="ARBA" id="ARBA00022840"/>
    </source>
</evidence>
<keyword evidence="8" id="KW-0862">Zinc</keyword>
<keyword evidence="9" id="KW-0067">ATP-binding</keyword>
<dbReference type="PIRSF" id="PIRSF035805">
    <property type="entry name" value="TK_cell"/>
    <property type="match status" value="1"/>
</dbReference>
<comment type="catalytic activity">
    <reaction evidence="10">
        <text>thymidine + ATP = dTMP + ADP + H(+)</text>
        <dbReference type="Rhea" id="RHEA:19129"/>
        <dbReference type="ChEBI" id="CHEBI:15378"/>
        <dbReference type="ChEBI" id="CHEBI:17748"/>
        <dbReference type="ChEBI" id="CHEBI:30616"/>
        <dbReference type="ChEBI" id="CHEBI:63528"/>
        <dbReference type="ChEBI" id="CHEBI:456216"/>
        <dbReference type="EC" id="2.7.1.21"/>
    </reaction>
</comment>
<keyword evidence="6" id="KW-0547">Nucleotide-binding</keyword>
<protein>
    <recommendedName>
        <fullName evidence="2">thymidine kinase</fullName>
        <ecNumber evidence="2">2.7.1.21</ecNumber>
    </recommendedName>
</protein>
<dbReference type="GO" id="GO:0005524">
    <property type="term" value="F:ATP binding"/>
    <property type="evidence" value="ECO:0007669"/>
    <property type="project" value="UniProtKB-KW"/>
</dbReference>
<reference evidence="11" key="1">
    <citation type="journal article" date="2020" name="Nature">
        <title>Giant virus diversity and host interactions through global metagenomics.</title>
        <authorList>
            <person name="Schulz F."/>
            <person name="Roux S."/>
            <person name="Paez-Espino D."/>
            <person name="Jungbluth S."/>
            <person name="Walsh D.A."/>
            <person name="Denef V.J."/>
            <person name="McMahon K.D."/>
            <person name="Konstantinidis K.T."/>
            <person name="Eloe-Fadrosh E.A."/>
            <person name="Kyrpides N.C."/>
            <person name="Woyke T."/>
        </authorList>
    </citation>
    <scope>NUCLEOTIDE SEQUENCE</scope>
    <source>
        <strain evidence="11">GVMAG-M-3300020166-5</strain>
    </source>
</reference>
<dbReference type="SUPFAM" id="SSF52540">
    <property type="entry name" value="P-loop containing nucleoside triphosphate hydrolases"/>
    <property type="match status" value="1"/>
</dbReference>
<keyword evidence="3" id="KW-0237">DNA synthesis</keyword>
<dbReference type="GO" id="GO:0046872">
    <property type="term" value="F:metal ion binding"/>
    <property type="evidence" value="ECO:0007669"/>
    <property type="project" value="UniProtKB-KW"/>
</dbReference>
<evidence type="ECO:0000256" key="8">
    <source>
        <dbReference type="ARBA" id="ARBA00022833"/>
    </source>
</evidence>
<keyword evidence="5" id="KW-0479">Metal-binding</keyword>
<evidence type="ECO:0000256" key="6">
    <source>
        <dbReference type="ARBA" id="ARBA00022741"/>
    </source>
</evidence>
<dbReference type="PANTHER" id="PTHR11441">
    <property type="entry name" value="THYMIDINE KINASE"/>
    <property type="match status" value="1"/>
</dbReference>